<dbReference type="EMBL" id="LAZR01019150">
    <property type="protein sequence ID" value="KKL93570.1"/>
    <property type="molecule type" value="Genomic_DNA"/>
</dbReference>
<accession>A0A0F9IIC5</accession>
<comment type="caution">
    <text evidence="1">The sequence shown here is derived from an EMBL/GenBank/DDBJ whole genome shotgun (WGS) entry which is preliminary data.</text>
</comment>
<reference evidence="1" key="1">
    <citation type="journal article" date="2015" name="Nature">
        <title>Complex archaea that bridge the gap between prokaryotes and eukaryotes.</title>
        <authorList>
            <person name="Spang A."/>
            <person name="Saw J.H."/>
            <person name="Jorgensen S.L."/>
            <person name="Zaremba-Niedzwiedzka K."/>
            <person name="Martijn J."/>
            <person name="Lind A.E."/>
            <person name="van Eijk R."/>
            <person name="Schleper C."/>
            <person name="Guy L."/>
            <person name="Ettema T.J."/>
        </authorList>
    </citation>
    <scope>NUCLEOTIDE SEQUENCE</scope>
</reference>
<evidence type="ECO:0000313" key="1">
    <source>
        <dbReference type="EMBL" id="KKL93570.1"/>
    </source>
</evidence>
<name>A0A0F9IIC5_9ZZZZ</name>
<dbReference type="AlphaFoldDB" id="A0A0F9IIC5"/>
<gene>
    <name evidence="1" type="ORF">LCGC14_1873380</name>
</gene>
<protein>
    <submittedName>
        <fullName evidence="1">Uncharacterized protein</fullName>
    </submittedName>
</protein>
<organism evidence="1">
    <name type="scientific">marine sediment metagenome</name>
    <dbReference type="NCBI Taxonomy" id="412755"/>
    <lineage>
        <taxon>unclassified sequences</taxon>
        <taxon>metagenomes</taxon>
        <taxon>ecological metagenomes</taxon>
    </lineage>
</organism>
<proteinExistence type="predicted"/>
<sequence length="63" mass="7235">MRKDKFYKNPCTGTVQTGMDWRNDLKANLTLCGVSVENESGLSFLNAVLVEVKWIEGEWIDQR</sequence>